<dbReference type="SUPFAM" id="SSF52799">
    <property type="entry name" value="(Phosphotyrosine protein) phosphatases II"/>
    <property type="match status" value="2"/>
</dbReference>
<dbReference type="InterPro" id="IPR029021">
    <property type="entry name" value="Prot-tyrosine_phosphatase-like"/>
</dbReference>
<dbReference type="Gene3D" id="2.170.300.10">
    <property type="entry name" value="Tie2 ligand-binding domain superfamily"/>
    <property type="match status" value="1"/>
</dbReference>
<reference evidence="10" key="1">
    <citation type="submission" date="2025-08" db="UniProtKB">
        <authorList>
            <consortium name="RefSeq"/>
        </authorList>
    </citation>
    <scope>IDENTIFICATION</scope>
    <source>
        <tissue evidence="10">Whole sample</tissue>
    </source>
</reference>
<evidence type="ECO:0000313" key="10">
    <source>
        <dbReference type="RefSeq" id="XP_022306911.1"/>
    </source>
</evidence>
<dbReference type="PRINTS" id="PR00700">
    <property type="entry name" value="PRTYPHPHTASE"/>
</dbReference>
<keyword evidence="4" id="KW-0904">Protein phosphatase</keyword>
<dbReference type="Gene3D" id="3.90.190.10">
    <property type="entry name" value="Protein tyrosine phosphatase superfamily"/>
    <property type="match status" value="2"/>
</dbReference>
<evidence type="ECO:0000256" key="1">
    <source>
        <dbReference type="ARBA" id="ARBA00009580"/>
    </source>
</evidence>
<evidence type="ECO:0000256" key="2">
    <source>
        <dbReference type="ARBA" id="ARBA00013064"/>
    </source>
</evidence>
<dbReference type="PROSITE" id="PS50056">
    <property type="entry name" value="TYR_PHOSPHATASE_2"/>
    <property type="match status" value="1"/>
</dbReference>
<dbReference type="SUPFAM" id="SSF57184">
    <property type="entry name" value="Growth factor receptor domain"/>
    <property type="match status" value="1"/>
</dbReference>
<keyword evidence="6" id="KW-0472">Membrane</keyword>
<dbReference type="PANTHER" id="PTHR19134">
    <property type="entry name" value="RECEPTOR-TYPE TYROSINE-PROTEIN PHOSPHATASE"/>
    <property type="match status" value="1"/>
</dbReference>
<feature type="transmembrane region" description="Helical" evidence="6">
    <location>
        <begin position="416"/>
        <end position="441"/>
    </location>
</feature>
<evidence type="ECO:0000256" key="6">
    <source>
        <dbReference type="SAM" id="Phobius"/>
    </source>
</evidence>
<feature type="domain" description="Tyrosine-protein phosphatase" evidence="7">
    <location>
        <begin position="859"/>
        <end position="1110"/>
    </location>
</feature>
<dbReference type="EC" id="3.1.3.48" evidence="2"/>
<evidence type="ECO:0000259" key="7">
    <source>
        <dbReference type="PROSITE" id="PS50055"/>
    </source>
</evidence>
<dbReference type="PROSITE" id="PS00383">
    <property type="entry name" value="TYR_PHOSPHATASE_1"/>
    <property type="match status" value="1"/>
</dbReference>
<gene>
    <name evidence="10" type="primary">LOC111113167</name>
</gene>
<comment type="catalytic activity">
    <reaction evidence="5">
        <text>O-phospho-L-tyrosyl-[protein] + H2O = L-tyrosyl-[protein] + phosphate</text>
        <dbReference type="Rhea" id="RHEA:10684"/>
        <dbReference type="Rhea" id="RHEA-COMP:10136"/>
        <dbReference type="Rhea" id="RHEA-COMP:20101"/>
        <dbReference type="ChEBI" id="CHEBI:15377"/>
        <dbReference type="ChEBI" id="CHEBI:43474"/>
        <dbReference type="ChEBI" id="CHEBI:46858"/>
        <dbReference type="ChEBI" id="CHEBI:61978"/>
        <dbReference type="EC" id="3.1.3.48"/>
    </reaction>
</comment>
<keyword evidence="6" id="KW-0812">Transmembrane</keyword>
<evidence type="ECO:0000313" key="9">
    <source>
        <dbReference type="Proteomes" id="UP000694844"/>
    </source>
</evidence>
<dbReference type="InterPro" id="IPR008979">
    <property type="entry name" value="Galactose-bd-like_sf"/>
</dbReference>
<dbReference type="InterPro" id="IPR000242">
    <property type="entry name" value="PTP_cat"/>
</dbReference>
<dbReference type="InterPro" id="IPR016130">
    <property type="entry name" value="Tyr_Pase_AS"/>
</dbReference>
<dbReference type="PROSITE" id="PS50055">
    <property type="entry name" value="TYR_PHOSPHATASE_PTP"/>
    <property type="match status" value="2"/>
</dbReference>
<proteinExistence type="inferred from homology"/>
<keyword evidence="3" id="KW-0378">Hydrolase</keyword>
<dbReference type="InterPro" id="IPR000387">
    <property type="entry name" value="Tyr_Pase_dom"/>
</dbReference>
<evidence type="ECO:0000259" key="8">
    <source>
        <dbReference type="PROSITE" id="PS50056"/>
    </source>
</evidence>
<organism evidence="9 10">
    <name type="scientific">Crassostrea virginica</name>
    <name type="common">Eastern oyster</name>
    <dbReference type="NCBI Taxonomy" id="6565"/>
    <lineage>
        <taxon>Eukaryota</taxon>
        <taxon>Metazoa</taxon>
        <taxon>Spiralia</taxon>
        <taxon>Lophotrochozoa</taxon>
        <taxon>Mollusca</taxon>
        <taxon>Bivalvia</taxon>
        <taxon>Autobranchia</taxon>
        <taxon>Pteriomorphia</taxon>
        <taxon>Ostreida</taxon>
        <taxon>Ostreoidea</taxon>
        <taxon>Ostreidae</taxon>
        <taxon>Crassostrea</taxon>
    </lineage>
</organism>
<evidence type="ECO:0000256" key="3">
    <source>
        <dbReference type="ARBA" id="ARBA00022801"/>
    </source>
</evidence>
<protein>
    <recommendedName>
        <fullName evidence="2">protein-tyrosine-phosphatase</fullName>
        <ecNumber evidence="2">3.1.3.48</ecNumber>
    </recommendedName>
</protein>
<keyword evidence="6" id="KW-1133">Transmembrane helix</keyword>
<dbReference type="Gene3D" id="2.60.120.260">
    <property type="entry name" value="Galactose-binding domain-like"/>
    <property type="match status" value="1"/>
</dbReference>
<feature type="domain" description="Tyrosine-protein phosphatase" evidence="7">
    <location>
        <begin position="575"/>
        <end position="829"/>
    </location>
</feature>
<comment type="similarity">
    <text evidence="1">Belongs to the protein-tyrosine phosphatase family.</text>
</comment>
<dbReference type="InterPro" id="IPR050348">
    <property type="entry name" value="Protein-Tyr_Phosphatase"/>
</dbReference>
<dbReference type="GeneID" id="111113167"/>
<dbReference type="GO" id="GO:0004725">
    <property type="term" value="F:protein tyrosine phosphatase activity"/>
    <property type="evidence" value="ECO:0007669"/>
    <property type="project" value="UniProtKB-EC"/>
</dbReference>
<feature type="domain" description="Tyrosine specific protein phosphatases" evidence="8">
    <location>
        <begin position="765"/>
        <end position="820"/>
    </location>
</feature>
<dbReference type="PANTHER" id="PTHR19134:SF562">
    <property type="entry name" value="PROTEIN-TYROSINE-PHOSPHATASE"/>
    <property type="match status" value="1"/>
</dbReference>
<dbReference type="InterPro" id="IPR003595">
    <property type="entry name" value="Tyr_Pase_cat"/>
</dbReference>
<dbReference type="Pfam" id="PF00102">
    <property type="entry name" value="Y_phosphatase"/>
    <property type="match status" value="2"/>
</dbReference>
<dbReference type="FunFam" id="3.90.190.10:FF:000102">
    <property type="entry name" value="Receptor-type tyrosine-protein phosphatase"/>
    <property type="match status" value="1"/>
</dbReference>
<dbReference type="SMART" id="SM00404">
    <property type="entry name" value="PTPc_motif"/>
    <property type="match status" value="2"/>
</dbReference>
<evidence type="ECO:0000256" key="5">
    <source>
        <dbReference type="ARBA" id="ARBA00051722"/>
    </source>
</evidence>
<dbReference type="AlphaFoldDB" id="A0A8B8BVJ3"/>
<dbReference type="Proteomes" id="UP000694844">
    <property type="component" value="Chromosome 9"/>
</dbReference>
<dbReference type="SUPFAM" id="SSF49785">
    <property type="entry name" value="Galactose-binding domain-like"/>
    <property type="match status" value="1"/>
</dbReference>
<dbReference type="CDD" id="cd00047">
    <property type="entry name" value="PTPc"/>
    <property type="match status" value="2"/>
</dbReference>
<accession>A0A8B8BVJ3</accession>
<dbReference type="InterPro" id="IPR009030">
    <property type="entry name" value="Growth_fac_rcpt_cys_sf"/>
</dbReference>
<dbReference type="OrthoDB" id="6058203at2759"/>
<evidence type="ECO:0000256" key="4">
    <source>
        <dbReference type="ARBA" id="ARBA00022912"/>
    </source>
</evidence>
<sequence>MTIPKVMASSLWGIISLTSFVLSYENLALRKAAWQSSPFPNQPSWGADKAVDGLHANLSPWGYQCTISADGNSKAEWRVDLGGVFSIHHIFIQYRTDNIPWGESNSYTSRFLGFSVCISNTTNREDGVLCFRDTKYNKTTIPNPVNIACPYHGRYVIYYNNRTNPPYPDGFSSHAFNELCELEAQGCPTPGYYGKNCSAPCPENCQESHCHVTEGSCLGCIPGYKGTRCAEKCNGNTYGMECSQTCGKCHGGEECHHVSGNCSNGCDPGMYGEKCVNACRDGYYGSDCRKQCSDNCLIARTCDKETGACEGGCQTGWKKPTCNSKCDNGTFGHDCTKDCGKCLLKEQCHHVNGICLYGCDKGYHGIHCTEDCDWGTYGYNCNETCKSLCSTGNGTCDVITGTCPQIEGPDEENSNIGVLAGAVVAVLALIIIAVIVFVVVFKRRQTKFTKSCFCLKEEEEGTNRLTRDWFTNEDTTHQRSANVCSEKTNVYNHDESTVIKTSSNVSAADKKKRQIEDEMLTATRYVEIIDDDNDEEGVENPYGDMYINEEATFDVPISELQKDIIQKRKKEDEGFKREYAMLPAGEEHPCDVGKRQENLPKNRFRTTFPYDHSRVVLKGNADSSDYINASYIHGTSKPNQYIASQGPKDNTLDDFWTMIWQEKVTQIVMLTNIKEGVKIKCTQYWPEMNKVARHGNNSVRNVEEKEYAFYVIRKLKVANKKAKKYRFIKHYQYTSWPDHGSPEPLCLAAFHSHVMRTSVDETKSPIVVHCSAGIGRTGTYIALDALYKSGKDTGKINVAEYVKAMRSNRMNMIQTYEQYMAISLTLNEEFKAGIEPQNVSNFADSVANLTEKIPDSAFIQEQFEKLQQIRLEYTSNDFKNSREHALKKGDTILPLDKYVLYLTSSVKQRGRYINAISVSSYSRNNAFIVTQYPPAEDAVDFLRLLTDHESDTVICMDSLNDIDSTIAWLPEPTSFKKVAPFTVQHENTTGIDVRVTSIWLIDAENEKHTVQIVEPKLSLTMTGTPLDSSYLHSLVSYALNVSSEGPITIVSRDGASLCGVFCAVFNCIQQINMDESVDVFTTVRQLQTRRPEFCSTREEYLLVHTTLRDYIETTTENVYSNQ</sequence>
<dbReference type="RefSeq" id="XP_022306911.1">
    <property type="nucleotide sequence ID" value="XM_022451203.1"/>
</dbReference>
<name>A0A8B8BVJ3_CRAVI</name>
<keyword evidence="9" id="KW-1185">Reference proteome</keyword>
<dbReference type="SMART" id="SM00194">
    <property type="entry name" value="PTPc"/>
    <property type="match status" value="2"/>
</dbReference>